<dbReference type="PROSITE" id="PS50056">
    <property type="entry name" value="TYR_PHOSPHATASE_2"/>
    <property type="match status" value="1"/>
</dbReference>
<comment type="caution">
    <text evidence="3">The sequence shown here is derived from an EMBL/GenBank/DDBJ whole genome shotgun (WGS) entry which is preliminary data.</text>
</comment>
<evidence type="ECO:0000259" key="1">
    <source>
        <dbReference type="PROSITE" id="PS50055"/>
    </source>
</evidence>
<evidence type="ECO:0000313" key="4">
    <source>
        <dbReference type="Proteomes" id="UP000192247"/>
    </source>
</evidence>
<dbReference type="InterPro" id="IPR029021">
    <property type="entry name" value="Prot-tyrosine_phosphatase-like"/>
</dbReference>
<dbReference type="Proteomes" id="UP000192247">
    <property type="component" value="Unassembled WGS sequence"/>
</dbReference>
<keyword evidence="3" id="KW-0675">Receptor</keyword>
<proteinExistence type="predicted"/>
<dbReference type="PROSITE" id="PS50055">
    <property type="entry name" value="TYR_PHOSPHATASE_PTP"/>
    <property type="match status" value="1"/>
</dbReference>
<name>A0A1V9XXK5_9ACAR</name>
<dbReference type="GO" id="GO:0048666">
    <property type="term" value="P:neuron development"/>
    <property type="evidence" value="ECO:0007669"/>
    <property type="project" value="UniProtKB-ARBA"/>
</dbReference>
<dbReference type="SMART" id="SM00404">
    <property type="entry name" value="PTPc_motif"/>
    <property type="match status" value="1"/>
</dbReference>
<dbReference type="InterPro" id="IPR003595">
    <property type="entry name" value="Tyr_Pase_cat"/>
</dbReference>
<dbReference type="SUPFAM" id="SSF52799">
    <property type="entry name" value="(Phosphotyrosine protein) phosphatases II"/>
    <property type="match status" value="1"/>
</dbReference>
<dbReference type="Pfam" id="PF00102">
    <property type="entry name" value="Y_phosphatase"/>
    <property type="match status" value="1"/>
</dbReference>
<accession>A0A1V9XXK5</accession>
<dbReference type="EMBL" id="MNPL01002481">
    <property type="protein sequence ID" value="OQR78235.1"/>
    <property type="molecule type" value="Genomic_DNA"/>
</dbReference>
<organism evidence="3 4">
    <name type="scientific">Tropilaelaps mercedesae</name>
    <dbReference type="NCBI Taxonomy" id="418985"/>
    <lineage>
        <taxon>Eukaryota</taxon>
        <taxon>Metazoa</taxon>
        <taxon>Ecdysozoa</taxon>
        <taxon>Arthropoda</taxon>
        <taxon>Chelicerata</taxon>
        <taxon>Arachnida</taxon>
        <taxon>Acari</taxon>
        <taxon>Parasitiformes</taxon>
        <taxon>Mesostigmata</taxon>
        <taxon>Gamasina</taxon>
        <taxon>Dermanyssoidea</taxon>
        <taxon>Laelapidae</taxon>
        <taxon>Tropilaelaps</taxon>
    </lineage>
</organism>
<feature type="domain" description="Tyrosine-protein phosphatase" evidence="1">
    <location>
        <begin position="34"/>
        <end position="277"/>
    </location>
</feature>
<dbReference type="OrthoDB" id="5854685at2759"/>
<feature type="domain" description="Tyrosine specific protein phosphatases" evidence="2">
    <location>
        <begin position="193"/>
        <end position="268"/>
    </location>
</feature>
<dbReference type="PRINTS" id="PR00700">
    <property type="entry name" value="PRTYPHPHTASE"/>
</dbReference>
<dbReference type="PROSITE" id="PS00383">
    <property type="entry name" value="TYR_PHOSPHATASE_1"/>
    <property type="match status" value="1"/>
</dbReference>
<dbReference type="PANTHER" id="PTHR45706">
    <property type="entry name" value="TYROSINE-PROTEIN PHOSPHATASE"/>
    <property type="match status" value="1"/>
</dbReference>
<dbReference type="InterPro" id="IPR000242">
    <property type="entry name" value="PTP_cat"/>
</dbReference>
<dbReference type="InterPro" id="IPR016130">
    <property type="entry name" value="Tyr_Pase_AS"/>
</dbReference>
<sequence length="314" mass="35297">MAKIQSAIARQGVVAAMYESVPRYHPGETHKASEANTAKNRYTDIVAYDSTRVKLTPTEFNGQSDYINANHVNMPVAETQVVNRYIATQGPKASTVEDFWQMVLETGCQLIVMLTTLDEGKMQKCHKYWPDQGVPLEVHCLRGWQVRQTGKSRNAAWVTRHFNLRCNATNEERLVKHLQYTMWPDHGVPRDSRDFINFVHLVRELRSEAPLAPVTVHCSAGIGRTGVLIMMETAMGLIEAGQAVEPSEMLQRMREQRPALVQTDTQFTFVVGAILRVFEDGEVRPKQHLVVPMCAEPLSAGSCLHSQEALLSQI</sequence>
<gene>
    <name evidence="3" type="ORF">BIW11_02773</name>
</gene>
<evidence type="ECO:0000313" key="3">
    <source>
        <dbReference type="EMBL" id="OQR78235.1"/>
    </source>
</evidence>
<dbReference type="Gene3D" id="3.90.190.10">
    <property type="entry name" value="Protein tyrosine phosphatase superfamily"/>
    <property type="match status" value="1"/>
</dbReference>
<evidence type="ECO:0000259" key="2">
    <source>
        <dbReference type="PROSITE" id="PS50056"/>
    </source>
</evidence>
<reference evidence="3 4" key="1">
    <citation type="journal article" date="2017" name="Gigascience">
        <title>Draft genome of the honey bee ectoparasitic mite, Tropilaelaps mercedesae, is shaped by the parasitic life history.</title>
        <authorList>
            <person name="Dong X."/>
            <person name="Armstrong S.D."/>
            <person name="Xia D."/>
            <person name="Makepeace B.L."/>
            <person name="Darby A.C."/>
            <person name="Kadowaki T."/>
        </authorList>
    </citation>
    <scope>NUCLEOTIDE SEQUENCE [LARGE SCALE GENOMIC DNA]</scope>
    <source>
        <strain evidence="3">Wuxi-XJTLU</strain>
    </source>
</reference>
<keyword evidence="4" id="KW-1185">Reference proteome</keyword>
<dbReference type="SMART" id="SM00194">
    <property type="entry name" value="PTPc"/>
    <property type="match status" value="1"/>
</dbReference>
<protein>
    <submittedName>
        <fullName evidence="3">Tyrosine-protein phosphatase non-receptor type 3-like</fullName>
    </submittedName>
</protein>
<dbReference type="STRING" id="418985.A0A1V9XXK5"/>
<dbReference type="PANTHER" id="PTHR45706:SF4">
    <property type="entry name" value="TYROSINE-PROTEIN PHOSPHATASE"/>
    <property type="match status" value="1"/>
</dbReference>
<dbReference type="InParanoid" id="A0A1V9XXK5"/>
<dbReference type="AlphaFoldDB" id="A0A1V9XXK5"/>
<dbReference type="GO" id="GO:0004725">
    <property type="term" value="F:protein tyrosine phosphatase activity"/>
    <property type="evidence" value="ECO:0007669"/>
    <property type="project" value="InterPro"/>
</dbReference>
<dbReference type="InterPro" id="IPR000387">
    <property type="entry name" value="Tyr_Pase_dom"/>
</dbReference>